<organism evidence="1 2">
    <name type="scientific">Nitrosopumilus adriaticus</name>
    <dbReference type="NCBI Taxonomy" id="1580092"/>
    <lineage>
        <taxon>Archaea</taxon>
        <taxon>Nitrososphaerota</taxon>
        <taxon>Nitrososphaeria</taxon>
        <taxon>Nitrosopumilales</taxon>
        <taxon>Nitrosopumilaceae</taxon>
        <taxon>Nitrosopumilus</taxon>
    </lineage>
</organism>
<reference evidence="1 2" key="2">
    <citation type="journal article" date="2016" name="ISME J.">
        <title>Physiological and genomic characterization of two novel marine thaumarchaeal strains indicates niche differentiation.</title>
        <authorList>
            <person name="Bayer B."/>
            <person name="Vojvoda J."/>
            <person name="Offre P."/>
            <person name="Alves R.J."/>
            <person name="Elisabeth N.H."/>
            <person name="Garcia J.A."/>
            <person name="Volland J.M."/>
            <person name="Srivastava A."/>
            <person name="Schleper C."/>
            <person name="Herndl G.J."/>
        </authorList>
    </citation>
    <scope>NUCLEOTIDE SEQUENCE [LARGE SCALE GENOMIC DNA]</scope>
    <source>
        <strain evidence="1 2">NF5</strain>
    </source>
</reference>
<dbReference type="GeneID" id="24820877"/>
<dbReference type="RefSeq" id="WP_048117193.1">
    <property type="nucleotide sequence ID" value="NZ_CP011070.1"/>
</dbReference>
<dbReference type="AlphaFoldDB" id="A0A0D5C4W7"/>
<evidence type="ECO:0000313" key="2">
    <source>
        <dbReference type="Proteomes" id="UP000032408"/>
    </source>
</evidence>
<name>A0A0D5C4W7_9ARCH</name>
<keyword evidence="2" id="KW-1185">Reference proteome</keyword>
<dbReference type="KEGG" id="nin:NADRNF5_1707"/>
<gene>
    <name evidence="1" type="ORF">NADRNF5_1707</name>
</gene>
<proteinExistence type="predicted"/>
<evidence type="ECO:0000313" key="1">
    <source>
        <dbReference type="EMBL" id="AJW71385.1"/>
    </source>
</evidence>
<dbReference type="Proteomes" id="UP000032408">
    <property type="component" value="Chromosome"/>
</dbReference>
<dbReference type="HOGENOM" id="CLU_505896_0_0_2"/>
<accession>A0A0D5C4W7</accession>
<dbReference type="STRING" id="1580092.NADRNF5_1707"/>
<reference evidence="2" key="1">
    <citation type="submission" date="2015-03" db="EMBL/GenBank/DDBJ databases">
        <title>Characterization of two novel Thaumarchaeota isolated from the Northern Adriatic Sea.</title>
        <authorList>
            <person name="Bayer B."/>
            <person name="Vojvoda J."/>
            <person name="Offre P."/>
            <person name="Srivastava A."/>
            <person name="Elisabeth N."/>
            <person name="Garcia J.A.L."/>
            <person name="Schleper C."/>
            <person name="Herndl G.J."/>
        </authorList>
    </citation>
    <scope>NUCLEOTIDE SEQUENCE [LARGE SCALE GENOMIC DNA]</scope>
    <source>
        <strain evidence="2">NF5</strain>
    </source>
</reference>
<dbReference type="OrthoDB" id="1680at2157"/>
<protein>
    <submittedName>
        <fullName evidence="1">Uncharacterized protein</fullName>
    </submittedName>
</protein>
<sequence>MTYKNANNIAIFSIVALFTVTAFGFSNAFAEERDYKMVGDIMPELTFNFRDGTETLQFPVFKMGENFVDDSGVSFSVEGTVTDSPLLHKAMDEAYIYRYSNAAFDHQFKYFDVDANFVKEGESIISLDYNNCRIDNYQVETLDSNDYESYHKEVGFAIVDKIDFVCSGLKSNNDPTPINHGTIIDHGDSGFKFANGMKTFVTFSFNEGKEKIQFPVFDLVSGYTESDRNVKAEFSVEGVLDYYPLLQKKIDNARKISGLTHQSNDDFDALVEFSNGEKTYRGFDFSSCHVEDAKITTLTDKEEGFTGKSGFVIAHQLGFECSGIKSLNMHYDKLRGDKPSWKSIDIVHEYQEPLQNTDKGLSAFATFTFDDGVETVEFSMFKQSKVLSATENVYRSDKDNPANAEFTRKAAYPTLELRGIVGDYPLLYNHVDDALSIQGVIGTNNRNLVDIDVKIVSGNEEIRGFNYSNCRSTDYVVSTNPNTEESYVKNKFALENIFDFECQGYHPNNPMYDAMFVVEKAKTTSSKELRNTDDWSKGFYVE</sequence>
<dbReference type="EMBL" id="CP011070">
    <property type="protein sequence ID" value="AJW71385.1"/>
    <property type="molecule type" value="Genomic_DNA"/>
</dbReference>